<comment type="similarity">
    <text evidence="1 5 6">Belongs to the peptidase S8 family.</text>
</comment>
<organism evidence="10 11">
    <name type="scientific">Candidatus Seongchinamella marina</name>
    <dbReference type="NCBI Taxonomy" id="2518990"/>
    <lineage>
        <taxon>Bacteria</taxon>
        <taxon>Pseudomonadati</taxon>
        <taxon>Pseudomonadota</taxon>
        <taxon>Gammaproteobacteria</taxon>
        <taxon>Cellvibrionales</taxon>
        <taxon>Halieaceae</taxon>
        <taxon>Seongchinamella</taxon>
    </lineage>
</organism>
<feature type="region of interest" description="Disordered" evidence="7">
    <location>
        <begin position="371"/>
        <end position="397"/>
    </location>
</feature>
<dbReference type="PROSITE" id="PS00137">
    <property type="entry name" value="SUBTILASE_HIS"/>
    <property type="match status" value="1"/>
</dbReference>
<accession>A0ABT3ST80</accession>
<feature type="chain" id="PRO_5047294365" evidence="8">
    <location>
        <begin position="22"/>
        <end position="880"/>
    </location>
</feature>
<dbReference type="InterPro" id="IPR023828">
    <property type="entry name" value="Peptidase_S8_Ser-AS"/>
</dbReference>
<evidence type="ECO:0000256" key="5">
    <source>
        <dbReference type="PROSITE-ProRule" id="PRU01240"/>
    </source>
</evidence>
<dbReference type="InterPro" id="IPR034176">
    <property type="entry name" value="Peptidases_S8_13"/>
</dbReference>
<feature type="region of interest" description="Disordered" evidence="7">
    <location>
        <begin position="855"/>
        <end position="880"/>
    </location>
</feature>
<dbReference type="EMBL" id="SHNP01000001">
    <property type="protein sequence ID" value="MCX2972542.1"/>
    <property type="molecule type" value="Genomic_DNA"/>
</dbReference>
<comment type="caution">
    <text evidence="10">The sequence shown here is derived from an EMBL/GenBank/DDBJ whole genome shotgun (WGS) entry which is preliminary data.</text>
</comment>
<dbReference type="PIRSF" id="PIRSF037893">
    <property type="entry name" value="Subtilisin_rel_Maqu_2796"/>
    <property type="match status" value="1"/>
</dbReference>
<evidence type="ECO:0000256" key="8">
    <source>
        <dbReference type="SAM" id="SignalP"/>
    </source>
</evidence>
<feature type="compositionally biased region" description="Pro residues" evidence="7">
    <location>
        <begin position="30"/>
        <end position="46"/>
    </location>
</feature>
<dbReference type="InterPro" id="IPR023827">
    <property type="entry name" value="Peptidase_S8_Asp-AS"/>
</dbReference>
<dbReference type="SUPFAM" id="SSF89260">
    <property type="entry name" value="Collagen-binding domain"/>
    <property type="match status" value="1"/>
</dbReference>
<keyword evidence="3 5" id="KW-0378">Hydrolase</keyword>
<keyword evidence="2 5" id="KW-0645">Protease</keyword>
<dbReference type="PRINTS" id="PR00723">
    <property type="entry name" value="SUBTILISIN"/>
</dbReference>
<keyword evidence="4 5" id="KW-0720">Serine protease</keyword>
<dbReference type="Gene3D" id="2.60.120.380">
    <property type="match status" value="1"/>
</dbReference>
<dbReference type="PROSITE" id="PS51892">
    <property type="entry name" value="SUBTILASE"/>
    <property type="match status" value="1"/>
</dbReference>
<dbReference type="Pfam" id="PF00082">
    <property type="entry name" value="Peptidase_S8"/>
    <property type="match status" value="1"/>
</dbReference>
<evidence type="ECO:0000256" key="7">
    <source>
        <dbReference type="SAM" id="MobiDB-lite"/>
    </source>
</evidence>
<dbReference type="PANTHER" id="PTHR43806:SF11">
    <property type="entry name" value="CEREVISIN-RELATED"/>
    <property type="match status" value="1"/>
</dbReference>
<feature type="active site" description="Charge relay system" evidence="5">
    <location>
        <position position="345"/>
    </location>
</feature>
<dbReference type="SUPFAM" id="SSF52743">
    <property type="entry name" value="Subtilisin-like"/>
    <property type="match status" value="1"/>
</dbReference>
<dbReference type="InterPro" id="IPR050131">
    <property type="entry name" value="Peptidase_S8_subtilisin-like"/>
</dbReference>
<dbReference type="PROSITE" id="PS00138">
    <property type="entry name" value="SUBTILASE_SER"/>
    <property type="match status" value="1"/>
</dbReference>
<dbReference type="Proteomes" id="UP001143307">
    <property type="component" value="Unassembled WGS sequence"/>
</dbReference>
<evidence type="ECO:0000256" key="1">
    <source>
        <dbReference type="ARBA" id="ARBA00011073"/>
    </source>
</evidence>
<dbReference type="InterPro" id="IPR017309">
    <property type="entry name" value="Pept_S8A_subtilisin_proteobac"/>
</dbReference>
<dbReference type="CDD" id="cd07496">
    <property type="entry name" value="Peptidases_S8_13"/>
    <property type="match status" value="1"/>
</dbReference>
<evidence type="ECO:0000256" key="3">
    <source>
        <dbReference type="ARBA" id="ARBA00022801"/>
    </source>
</evidence>
<dbReference type="InterPro" id="IPR036852">
    <property type="entry name" value="Peptidase_S8/S53_dom_sf"/>
</dbReference>
<feature type="active site" description="Charge relay system" evidence="5">
    <location>
        <position position="580"/>
    </location>
</feature>
<evidence type="ECO:0000256" key="4">
    <source>
        <dbReference type="ARBA" id="ARBA00022825"/>
    </source>
</evidence>
<feature type="region of interest" description="Disordered" evidence="7">
    <location>
        <begin position="19"/>
        <end position="48"/>
    </location>
</feature>
<evidence type="ECO:0000313" key="10">
    <source>
        <dbReference type="EMBL" id="MCX2972542.1"/>
    </source>
</evidence>
<evidence type="ECO:0000259" key="9">
    <source>
        <dbReference type="Pfam" id="PF00082"/>
    </source>
</evidence>
<dbReference type="GO" id="GO:0006508">
    <property type="term" value="P:proteolysis"/>
    <property type="evidence" value="ECO:0007669"/>
    <property type="project" value="UniProtKB-KW"/>
</dbReference>
<dbReference type="PROSITE" id="PS00136">
    <property type="entry name" value="SUBTILASE_ASP"/>
    <property type="match status" value="1"/>
</dbReference>
<protein>
    <submittedName>
        <fullName evidence="10">Serine protease</fullName>
    </submittedName>
</protein>
<feature type="signal peptide" evidence="8">
    <location>
        <begin position="1"/>
        <end position="21"/>
    </location>
</feature>
<reference evidence="10" key="1">
    <citation type="submission" date="2019-02" db="EMBL/GenBank/DDBJ databases">
        <authorList>
            <person name="Li S.-H."/>
        </authorList>
    </citation>
    <scope>NUCLEOTIDE SEQUENCE</scope>
    <source>
        <strain evidence="10">IMCC8485</strain>
    </source>
</reference>
<dbReference type="InterPro" id="IPR000209">
    <property type="entry name" value="Peptidase_S8/S53_dom"/>
</dbReference>
<name>A0ABT3ST80_9GAMM</name>
<sequence>MMKHWLLMTLFLLLASCGGGGSSGGSQQTEPPPVAAPPVDPPPAAPPVTEGFVITGTVIASSSQSVDGDTNDTVSEYNPNDTLLSAQAINNPTTLGGYVNQPGSGESGRSFAEGDVDDFFRLELLAGQSITMVIADFDIADADLYLYNQNGDIIDFSIESGEVENLIVPDDGTFLVNVSAYSGGTNYLLAIGNQANQARSSLQHYIEPWQAIVRYRDSDHSNQTAMAAADLAMEQRGGGPQRPWLMQLKTTDDRQYLARRMGTAMPKRASIGSGDLQARFETLMTIKRLRSTDEVELAEPNFRVRGFFTPDDEAFETQWHLPLIDLPAAWDSVKGDPDVTVAVVDTGILSQHPDLAGQWVAGYDFVRDIAQSGDGDGIDPNPEDPGNLQTPGPSSYHGTHVAGTVGAAGNNGIGVAGVAYGARIMPLRALGEGGVGTSYDVSQAIRYAAGLANDSGTVPDAPADVINLSLGGGPFSSAEQQLYNQVIANGTIVVAAAGNEASSVPQYPASYDGVFSVSAVDINRQLASYSSRGVYVDVAAPGGDNGTDVNGDGYPDGVLSTGGVDNGSLEFAYTFLNGTSMAAPHMAGVMALMRSVNPGLSPADIETLLVSGRLTDDLGPPGRDDSYGHGMINAYKSVIAALDSLGDTTVDLPRLSLSATTLSFGDSEAPLELELINAGSGELTIELITSSEQWLSVSSQDIDEEGLGSYDVNINRQDLADGVYSGEIKVLSSANLVTAKVFMSVGRPGGEANVGAVYILLYDRVNEEAVAEFSATAENGRYAFQFTDVPPGQYELVAGSDSDNDFFICDAGEACGSWLTLDQPIVLELNEDRAGLDFPVEYQVFLPDITAENRDVTSPARQRQPIVRKRALGPARATQR</sequence>
<gene>
    <name evidence="10" type="ORF">EYC87_02920</name>
</gene>
<dbReference type="InterPro" id="IPR015500">
    <property type="entry name" value="Peptidase_S8_subtilisin-rel"/>
</dbReference>
<keyword evidence="8" id="KW-0732">Signal</keyword>
<proteinExistence type="inferred from homology"/>
<dbReference type="PANTHER" id="PTHR43806">
    <property type="entry name" value="PEPTIDASE S8"/>
    <property type="match status" value="1"/>
</dbReference>
<dbReference type="PROSITE" id="PS51257">
    <property type="entry name" value="PROKAR_LIPOPROTEIN"/>
    <property type="match status" value="1"/>
</dbReference>
<feature type="active site" description="Charge relay system" evidence="5">
    <location>
        <position position="397"/>
    </location>
</feature>
<evidence type="ECO:0000256" key="2">
    <source>
        <dbReference type="ARBA" id="ARBA00022670"/>
    </source>
</evidence>
<dbReference type="Gene3D" id="3.40.50.200">
    <property type="entry name" value="Peptidase S8/S53 domain"/>
    <property type="match status" value="1"/>
</dbReference>
<evidence type="ECO:0000313" key="11">
    <source>
        <dbReference type="Proteomes" id="UP001143307"/>
    </source>
</evidence>
<dbReference type="RefSeq" id="WP_279251539.1">
    <property type="nucleotide sequence ID" value="NZ_SHNP01000001.1"/>
</dbReference>
<evidence type="ECO:0000256" key="6">
    <source>
        <dbReference type="RuleBase" id="RU003355"/>
    </source>
</evidence>
<dbReference type="InterPro" id="IPR022398">
    <property type="entry name" value="Peptidase_S8_His-AS"/>
</dbReference>
<dbReference type="GO" id="GO:0008233">
    <property type="term" value="F:peptidase activity"/>
    <property type="evidence" value="ECO:0007669"/>
    <property type="project" value="UniProtKB-KW"/>
</dbReference>
<keyword evidence="11" id="KW-1185">Reference proteome</keyword>
<feature type="domain" description="Peptidase S8/S53" evidence="9">
    <location>
        <begin position="338"/>
        <end position="630"/>
    </location>
</feature>